<reference evidence="2" key="1">
    <citation type="submission" date="2017-02" db="EMBL/GenBank/DDBJ databases">
        <authorList>
            <person name="Varghese N."/>
            <person name="Submissions S."/>
        </authorList>
    </citation>
    <scope>NUCLEOTIDE SEQUENCE [LARGE SCALE GENOMIC DNA]</scope>
    <source>
        <strain evidence="2">ATCC 51222</strain>
    </source>
</reference>
<dbReference type="Proteomes" id="UP000190657">
    <property type="component" value="Unassembled WGS sequence"/>
</dbReference>
<evidence type="ECO:0000313" key="2">
    <source>
        <dbReference type="Proteomes" id="UP000190657"/>
    </source>
</evidence>
<name>A0A1T4NS49_9FIRM</name>
<evidence type="ECO:0008006" key="3">
    <source>
        <dbReference type="Google" id="ProtNLM"/>
    </source>
</evidence>
<sequence>MKNIIIDREPTMEDMKRNIIDAGGLFYQYRPCNNNASTVYDIENIKHNVLYAQTPLNMNDPFDSKIGFCTEEFYEDCINMILDAMDLDNNLKVFMSVVLKYRMLGNMIELIDKLNELKQYLISTKKNKHLMGLSDTQFINNHIKSLFGKAPKEIKHIFPQELFRTLGLMITSIESDVITEEILESALNLQSYMDDFVQEIENIKNNKYSPLFKKFLSQLTITCLTASGWDNQLMWSHYANSYSGICVEYDLTKMDDFFGFFYPVQYTEKRPTVSLADLGIGLEVVDGKYNVVQKEVDIVPLMNYLLCKNKCWEYEKEWRIINIGEANTPHFINFPFIKTITFGLNISSDIKSVLLDICKQKKIDCYDLKLGKENFSLTRELIDFDSLSYEEESEIQHVAVLVENIVRLSEYITEKVR</sequence>
<keyword evidence="2" id="KW-1185">Reference proteome</keyword>
<dbReference type="RefSeq" id="WP_078769108.1">
    <property type="nucleotide sequence ID" value="NZ_FUWW01000029.1"/>
</dbReference>
<dbReference type="InterPro" id="IPR021352">
    <property type="entry name" value="DUF2971"/>
</dbReference>
<dbReference type="Pfam" id="PF11185">
    <property type="entry name" value="DUF2971"/>
    <property type="match status" value="1"/>
</dbReference>
<dbReference type="OrthoDB" id="190848at2"/>
<dbReference type="AlphaFoldDB" id="A0A1T4NS49"/>
<evidence type="ECO:0000313" key="1">
    <source>
        <dbReference type="EMBL" id="SJZ82131.1"/>
    </source>
</evidence>
<proteinExistence type="predicted"/>
<dbReference type="EMBL" id="FUWW01000029">
    <property type="protein sequence ID" value="SJZ82131.1"/>
    <property type="molecule type" value="Genomic_DNA"/>
</dbReference>
<protein>
    <recommendedName>
        <fullName evidence="3">DUF2971 domain-containing protein</fullName>
    </recommendedName>
</protein>
<accession>A0A1T4NS49</accession>
<gene>
    <name evidence="1" type="ORF">SAMN02745114_01688</name>
</gene>
<organism evidence="1 2">
    <name type="scientific">Eubacterium coprostanoligenes</name>
    <dbReference type="NCBI Taxonomy" id="290054"/>
    <lineage>
        <taxon>Bacteria</taxon>
        <taxon>Bacillati</taxon>
        <taxon>Bacillota</taxon>
        <taxon>Clostridia</taxon>
        <taxon>Eubacteriales</taxon>
        <taxon>Eubacteriaceae</taxon>
        <taxon>Eubacterium</taxon>
    </lineage>
</organism>
<dbReference type="STRING" id="290054.SAMN02745114_01688"/>